<accession>A0ABU5EDI5</accession>
<evidence type="ECO:0000313" key="6">
    <source>
        <dbReference type="Proteomes" id="UP001279642"/>
    </source>
</evidence>
<dbReference type="Gene3D" id="3.40.50.880">
    <property type="match status" value="1"/>
</dbReference>
<dbReference type="RefSeq" id="WP_320509463.1">
    <property type="nucleotide sequence ID" value="NZ_JAXCLW010000004.1"/>
</dbReference>
<feature type="region of interest" description="Disordered" evidence="3">
    <location>
        <begin position="322"/>
        <end position="346"/>
    </location>
</feature>
<evidence type="ECO:0000256" key="3">
    <source>
        <dbReference type="SAM" id="MobiDB-lite"/>
    </source>
</evidence>
<protein>
    <submittedName>
        <fullName evidence="5">GlxA family transcriptional regulator</fullName>
    </submittedName>
</protein>
<comment type="caution">
    <text evidence="5">The sequence shown here is derived from an EMBL/GenBank/DDBJ whole genome shotgun (WGS) entry which is preliminary data.</text>
</comment>
<dbReference type="SMART" id="SM00342">
    <property type="entry name" value="HTH_ARAC"/>
    <property type="match status" value="1"/>
</dbReference>
<evidence type="ECO:0000256" key="2">
    <source>
        <dbReference type="ARBA" id="ARBA00023163"/>
    </source>
</evidence>
<proteinExistence type="predicted"/>
<dbReference type="InterPro" id="IPR029062">
    <property type="entry name" value="Class_I_gatase-like"/>
</dbReference>
<dbReference type="Pfam" id="PF01965">
    <property type="entry name" value="DJ-1_PfpI"/>
    <property type="match status" value="1"/>
</dbReference>
<dbReference type="PROSITE" id="PS01124">
    <property type="entry name" value="HTH_ARAC_FAMILY_2"/>
    <property type="match status" value="1"/>
</dbReference>
<dbReference type="SUPFAM" id="SSF52317">
    <property type="entry name" value="Class I glutamine amidotransferase-like"/>
    <property type="match status" value="1"/>
</dbReference>
<evidence type="ECO:0000259" key="4">
    <source>
        <dbReference type="PROSITE" id="PS01124"/>
    </source>
</evidence>
<organism evidence="5 6">
    <name type="scientific">Dongia soli</name>
    <dbReference type="NCBI Taxonomy" id="600628"/>
    <lineage>
        <taxon>Bacteria</taxon>
        <taxon>Pseudomonadati</taxon>
        <taxon>Pseudomonadota</taxon>
        <taxon>Alphaproteobacteria</taxon>
        <taxon>Rhodospirillales</taxon>
        <taxon>Dongiaceae</taxon>
        <taxon>Dongia</taxon>
    </lineage>
</organism>
<dbReference type="Proteomes" id="UP001279642">
    <property type="component" value="Unassembled WGS sequence"/>
</dbReference>
<dbReference type="EMBL" id="JAXCLW010000004">
    <property type="protein sequence ID" value="MDY0884399.1"/>
    <property type="molecule type" value="Genomic_DNA"/>
</dbReference>
<dbReference type="InterPro" id="IPR009057">
    <property type="entry name" value="Homeodomain-like_sf"/>
</dbReference>
<dbReference type="InterPro" id="IPR002818">
    <property type="entry name" value="DJ-1/PfpI"/>
</dbReference>
<dbReference type="InterPro" id="IPR052158">
    <property type="entry name" value="INH-QAR"/>
</dbReference>
<sequence length="346" mass="38428">MVRGTDPFRVGVVLTPGFSLMAFASLVEPLRGANLNSGQVLYHWHHLSPEGGMIASGGGLEVLTKALPKAAETEFDMVVVCGGMGTDTYQNAKLTTFLRHTVRRNVIVGSLSTASFILANAGLLDDRRCTIHWDYLEAFQETYPQLDITNELFVMDKGVFTCAGGTAAFDMVLQFIRQRQGNEFASKVSDQFVYGAIRQPRDAQRMALRNRLGVSQPTLVKAIEVMESTIETPLRAPQLAKHAGVSTRQLERLFLHHLGCSPTQHYIRIRLEKARKLLRHSTLSVLEIGLACGFTTASHFARAYRLHFKIVPSADRTPETVPFLSEKPLLPKKRRGPPTKESDLNL</sequence>
<dbReference type="PANTHER" id="PTHR43130:SF3">
    <property type="entry name" value="HTH-TYPE TRANSCRIPTIONAL REGULATOR RV1931C"/>
    <property type="match status" value="1"/>
</dbReference>
<name>A0ABU5EDI5_9PROT</name>
<gene>
    <name evidence="5" type="ORF">SMD27_16265</name>
</gene>
<keyword evidence="6" id="KW-1185">Reference proteome</keyword>
<keyword evidence="1" id="KW-0805">Transcription regulation</keyword>
<feature type="domain" description="HTH araC/xylS-type" evidence="4">
    <location>
        <begin position="220"/>
        <end position="318"/>
    </location>
</feature>
<dbReference type="Gene3D" id="1.10.10.60">
    <property type="entry name" value="Homeodomain-like"/>
    <property type="match status" value="1"/>
</dbReference>
<dbReference type="PANTHER" id="PTHR43130">
    <property type="entry name" value="ARAC-FAMILY TRANSCRIPTIONAL REGULATOR"/>
    <property type="match status" value="1"/>
</dbReference>
<evidence type="ECO:0000256" key="1">
    <source>
        <dbReference type="ARBA" id="ARBA00023015"/>
    </source>
</evidence>
<dbReference type="CDD" id="cd03136">
    <property type="entry name" value="GATase1_AraC_ArgR_like"/>
    <property type="match status" value="1"/>
</dbReference>
<dbReference type="SUPFAM" id="SSF46689">
    <property type="entry name" value="Homeodomain-like"/>
    <property type="match status" value="2"/>
</dbReference>
<dbReference type="Pfam" id="PF12833">
    <property type="entry name" value="HTH_18"/>
    <property type="match status" value="1"/>
</dbReference>
<evidence type="ECO:0000313" key="5">
    <source>
        <dbReference type="EMBL" id="MDY0884399.1"/>
    </source>
</evidence>
<reference evidence="5 6" key="1">
    <citation type="journal article" date="2016" name="Antonie Van Leeuwenhoek">
        <title>Dongia soli sp. nov., isolated from soil from Dokdo, Korea.</title>
        <authorList>
            <person name="Kim D.U."/>
            <person name="Lee H."/>
            <person name="Kim H."/>
            <person name="Kim S.G."/>
            <person name="Ka J.O."/>
        </authorList>
    </citation>
    <scope>NUCLEOTIDE SEQUENCE [LARGE SCALE GENOMIC DNA]</scope>
    <source>
        <strain evidence="5 6">D78</strain>
    </source>
</reference>
<keyword evidence="2" id="KW-0804">Transcription</keyword>
<dbReference type="InterPro" id="IPR018060">
    <property type="entry name" value="HTH_AraC"/>
</dbReference>